<dbReference type="CDD" id="cd05398">
    <property type="entry name" value="NT_ClassII-CCAase"/>
    <property type="match status" value="1"/>
</dbReference>
<dbReference type="Gene3D" id="1.10.3090.10">
    <property type="entry name" value="cca-adding enzyme, domain 2"/>
    <property type="match status" value="1"/>
</dbReference>
<dbReference type="SUPFAM" id="SSF81301">
    <property type="entry name" value="Nucleotidyltransferase"/>
    <property type="match status" value="1"/>
</dbReference>
<reference evidence="6 7" key="1">
    <citation type="submission" date="2014-04" db="EMBL/GenBank/DDBJ databases">
        <authorList>
            <consortium name="DOE Joint Genome Institute"/>
            <person name="Kuo A."/>
            <person name="Gay G."/>
            <person name="Dore J."/>
            <person name="Kohler A."/>
            <person name="Nagy L.G."/>
            <person name="Floudas D."/>
            <person name="Copeland A."/>
            <person name="Barry K.W."/>
            <person name="Cichocki N."/>
            <person name="Veneault-Fourrey C."/>
            <person name="LaButti K."/>
            <person name="Lindquist E.A."/>
            <person name="Lipzen A."/>
            <person name="Lundell T."/>
            <person name="Morin E."/>
            <person name="Murat C."/>
            <person name="Sun H."/>
            <person name="Tunlid A."/>
            <person name="Henrissat B."/>
            <person name="Grigoriev I.V."/>
            <person name="Hibbett D.S."/>
            <person name="Martin F."/>
            <person name="Nordberg H.P."/>
            <person name="Cantor M.N."/>
            <person name="Hua S.X."/>
        </authorList>
    </citation>
    <scope>NUCLEOTIDE SEQUENCE [LARGE SCALE GENOMIC DNA]</scope>
    <source>
        <strain evidence="7">h7</strain>
    </source>
</reference>
<comment type="similarity">
    <text evidence="1 4">Belongs to the tRNA nucleotidyltransferase/poly(A) polymerase family.</text>
</comment>
<dbReference type="STRING" id="686832.A0A0C2YDS1"/>
<dbReference type="SUPFAM" id="SSF81891">
    <property type="entry name" value="Poly A polymerase C-terminal region-like"/>
    <property type="match status" value="1"/>
</dbReference>
<evidence type="ECO:0000256" key="2">
    <source>
        <dbReference type="ARBA" id="ARBA00022679"/>
    </source>
</evidence>
<keyword evidence="7" id="KW-1185">Reference proteome</keyword>
<dbReference type="GO" id="GO:0052927">
    <property type="term" value="F:CC tRNA cytidylyltransferase activity"/>
    <property type="evidence" value="ECO:0007669"/>
    <property type="project" value="TreeGrafter"/>
</dbReference>
<dbReference type="GO" id="GO:0003723">
    <property type="term" value="F:RNA binding"/>
    <property type="evidence" value="ECO:0007669"/>
    <property type="project" value="UniProtKB-KW"/>
</dbReference>
<gene>
    <name evidence="6" type="ORF">M413DRAFT_22518</name>
</gene>
<evidence type="ECO:0000259" key="5">
    <source>
        <dbReference type="Pfam" id="PF01743"/>
    </source>
</evidence>
<evidence type="ECO:0000313" key="6">
    <source>
        <dbReference type="EMBL" id="KIM47943.1"/>
    </source>
</evidence>
<evidence type="ECO:0000256" key="3">
    <source>
        <dbReference type="ARBA" id="ARBA00022884"/>
    </source>
</evidence>
<dbReference type="GO" id="GO:0001680">
    <property type="term" value="P:tRNA 3'-terminal CCA addition"/>
    <property type="evidence" value="ECO:0007669"/>
    <property type="project" value="TreeGrafter"/>
</dbReference>
<dbReference type="GO" id="GO:0052929">
    <property type="term" value="F:ATP:3'-cytidine-cytidine-tRNA adenylyltransferase activity"/>
    <property type="evidence" value="ECO:0007669"/>
    <property type="project" value="TreeGrafter"/>
</dbReference>
<dbReference type="PANTHER" id="PTHR13734:SF5">
    <property type="entry name" value="CCA TRNA NUCLEOTIDYLTRANSFERASE, MITOCHONDRIAL"/>
    <property type="match status" value="1"/>
</dbReference>
<dbReference type="PANTHER" id="PTHR13734">
    <property type="entry name" value="TRNA-NUCLEOTIDYLTRANSFERASE"/>
    <property type="match status" value="1"/>
</dbReference>
<evidence type="ECO:0000256" key="1">
    <source>
        <dbReference type="ARBA" id="ARBA00007265"/>
    </source>
</evidence>
<accession>A0A0C2YDS1</accession>
<name>A0A0C2YDS1_HEBCY</name>
<dbReference type="Proteomes" id="UP000053424">
    <property type="component" value="Unassembled WGS sequence"/>
</dbReference>
<dbReference type="Gene3D" id="3.30.460.10">
    <property type="entry name" value="Beta Polymerase, domain 2"/>
    <property type="match status" value="1"/>
</dbReference>
<evidence type="ECO:0000313" key="7">
    <source>
        <dbReference type="Proteomes" id="UP000053424"/>
    </source>
</evidence>
<organism evidence="6 7">
    <name type="scientific">Hebeloma cylindrosporum</name>
    <dbReference type="NCBI Taxonomy" id="76867"/>
    <lineage>
        <taxon>Eukaryota</taxon>
        <taxon>Fungi</taxon>
        <taxon>Dikarya</taxon>
        <taxon>Basidiomycota</taxon>
        <taxon>Agaricomycotina</taxon>
        <taxon>Agaricomycetes</taxon>
        <taxon>Agaricomycetidae</taxon>
        <taxon>Agaricales</taxon>
        <taxon>Agaricineae</taxon>
        <taxon>Hymenogastraceae</taxon>
        <taxon>Hebeloma</taxon>
    </lineage>
</organism>
<keyword evidence="2 4" id="KW-0808">Transferase</keyword>
<proteinExistence type="inferred from homology"/>
<dbReference type="InterPro" id="IPR043519">
    <property type="entry name" value="NT_sf"/>
</dbReference>
<evidence type="ECO:0000256" key="4">
    <source>
        <dbReference type="RuleBase" id="RU003953"/>
    </source>
</evidence>
<dbReference type="FunFam" id="3.30.460.10:FF:000019">
    <property type="entry name" value="tRNA nucleotidyltransferase cca2"/>
    <property type="match status" value="1"/>
</dbReference>
<dbReference type="OrthoDB" id="445712at2759"/>
<protein>
    <recommendedName>
        <fullName evidence="5">Poly A polymerase head domain-containing protein</fullName>
    </recommendedName>
</protein>
<dbReference type="GO" id="GO:0005739">
    <property type="term" value="C:mitochondrion"/>
    <property type="evidence" value="ECO:0007669"/>
    <property type="project" value="UniProtKB-ARBA"/>
</dbReference>
<sequence length="554" mass="62112">MSLRHTSVRRTTAPDKLEVHLTDVETRICDLLHDCSTFLRKEKGIETSCRIAGGWVRDKLLGSQSNDMDVALSNIMGLAFAEHLTEFAHSQGIELGTITKIEQNPDQSKHLETATFKVFGLDIDLVNLRSEEYAESSRIPTGVSFGTPLEDALRRDITINALFYNVHSREVEDFTGKGLDDLRMGVIRTPMPPKDTFQDDPLRVLRCIRFASRYGFDIVPDLKCAVKDPVIQEALVSKVARERVGDEIEKMVKDDPLRAAQLIHELSLYHSIFSVVPREVKSWLPDVLLTQDPDCALAASSVLHALITQENSPLALSHPSLLSIVREDSSTKARLFLATLLFPYMGKDYTDNKNKTLPIVGAVIRESLKLGIQNHFLDGIPALYSAVPLITSHMKDHFTQPLDRARLGLLLRNKLVHNRNTGTHWTTSFLFSLVTELVPVYNVSEDSFDVNVASKITSSYKSFIDTIFSHELQNDVESKPLLNGREIGAVFGVTSTGPWIGRALEDLIAWQLGNPTASKAECREWLKNQGADKYIPKYESEPNLKKPSKRVRVK</sequence>
<keyword evidence="3 4" id="KW-0694">RNA-binding</keyword>
<dbReference type="Pfam" id="PF01743">
    <property type="entry name" value="PolyA_pol"/>
    <property type="match status" value="1"/>
</dbReference>
<dbReference type="EMBL" id="KN831769">
    <property type="protein sequence ID" value="KIM47943.1"/>
    <property type="molecule type" value="Genomic_DNA"/>
</dbReference>
<reference evidence="7" key="2">
    <citation type="submission" date="2015-01" db="EMBL/GenBank/DDBJ databases">
        <title>Evolutionary Origins and Diversification of the Mycorrhizal Mutualists.</title>
        <authorList>
            <consortium name="DOE Joint Genome Institute"/>
            <consortium name="Mycorrhizal Genomics Consortium"/>
            <person name="Kohler A."/>
            <person name="Kuo A."/>
            <person name="Nagy L.G."/>
            <person name="Floudas D."/>
            <person name="Copeland A."/>
            <person name="Barry K.W."/>
            <person name="Cichocki N."/>
            <person name="Veneault-Fourrey C."/>
            <person name="LaButti K."/>
            <person name="Lindquist E.A."/>
            <person name="Lipzen A."/>
            <person name="Lundell T."/>
            <person name="Morin E."/>
            <person name="Murat C."/>
            <person name="Riley R."/>
            <person name="Ohm R."/>
            <person name="Sun H."/>
            <person name="Tunlid A."/>
            <person name="Henrissat B."/>
            <person name="Grigoriev I.V."/>
            <person name="Hibbett D.S."/>
            <person name="Martin F."/>
        </authorList>
    </citation>
    <scope>NUCLEOTIDE SEQUENCE [LARGE SCALE GENOMIC DNA]</scope>
    <source>
        <strain evidence="7">h7</strain>
    </source>
</reference>
<dbReference type="InterPro" id="IPR002646">
    <property type="entry name" value="PolA_pol_head_dom"/>
</dbReference>
<feature type="domain" description="Poly A polymerase head" evidence="5">
    <location>
        <begin position="49"/>
        <end position="188"/>
    </location>
</feature>
<dbReference type="HOGENOM" id="CLU_019592_2_1_1"/>
<dbReference type="AlphaFoldDB" id="A0A0C2YDS1"/>